<dbReference type="EMBL" id="JAIWYP010000004">
    <property type="protein sequence ID" value="KAH3840485.1"/>
    <property type="molecule type" value="Genomic_DNA"/>
</dbReference>
<dbReference type="AlphaFoldDB" id="A0A9D4KIB1"/>
<reference evidence="2" key="2">
    <citation type="submission" date="2020-11" db="EMBL/GenBank/DDBJ databases">
        <authorList>
            <person name="McCartney M.A."/>
            <person name="Auch B."/>
            <person name="Kono T."/>
            <person name="Mallez S."/>
            <person name="Becker A."/>
            <person name="Gohl D.M."/>
            <person name="Silverstein K.A.T."/>
            <person name="Koren S."/>
            <person name="Bechman K.B."/>
            <person name="Herman A."/>
            <person name="Abrahante J.E."/>
            <person name="Garbe J."/>
        </authorList>
    </citation>
    <scope>NUCLEOTIDE SEQUENCE</scope>
    <source>
        <strain evidence="2">Duluth1</strain>
        <tissue evidence="2">Whole animal</tissue>
    </source>
</reference>
<accession>A0A9D4KIB1</accession>
<comment type="caution">
    <text evidence="2">The sequence shown here is derived from an EMBL/GenBank/DDBJ whole genome shotgun (WGS) entry which is preliminary data.</text>
</comment>
<keyword evidence="1" id="KW-0175">Coiled coil</keyword>
<sequence>MNLQKLRSNRGGTKRTIDILLEKIDENKENGTRIEINSLLKNLETKLQMLEKLNEKILSNTETEEIEDEIVETDIYMMDLRMTLDTLIAERDQRDTSIVSQQPTFHPMDTLRGRGDTGLGGQQTTHQPLAQRDQADTRLDIQQTTFHPDDTPLTLENRNKHALHNPVDTIHLTAVQHERVPCSFQFWKESIRRLPGGTR</sequence>
<reference evidence="2" key="1">
    <citation type="journal article" date="2019" name="bioRxiv">
        <title>The Genome of the Zebra Mussel, Dreissena polymorpha: A Resource for Invasive Species Research.</title>
        <authorList>
            <person name="McCartney M.A."/>
            <person name="Auch B."/>
            <person name="Kono T."/>
            <person name="Mallez S."/>
            <person name="Zhang Y."/>
            <person name="Obille A."/>
            <person name="Becker A."/>
            <person name="Abrahante J.E."/>
            <person name="Garbe J."/>
            <person name="Badalamenti J.P."/>
            <person name="Herman A."/>
            <person name="Mangelson H."/>
            <person name="Liachko I."/>
            <person name="Sullivan S."/>
            <person name="Sone E.D."/>
            <person name="Koren S."/>
            <person name="Silverstein K.A.T."/>
            <person name="Beckman K.B."/>
            <person name="Gohl D.M."/>
        </authorList>
    </citation>
    <scope>NUCLEOTIDE SEQUENCE</scope>
    <source>
        <strain evidence="2">Duluth1</strain>
        <tissue evidence="2">Whole animal</tissue>
    </source>
</reference>
<dbReference type="Proteomes" id="UP000828390">
    <property type="component" value="Unassembled WGS sequence"/>
</dbReference>
<protein>
    <submittedName>
        <fullName evidence="2">Uncharacterized protein</fullName>
    </submittedName>
</protein>
<organism evidence="2 3">
    <name type="scientific">Dreissena polymorpha</name>
    <name type="common">Zebra mussel</name>
    <name type="synonym">Mytilus polymorpha</name>
    <dbReference type="NCBI Taxonomy" id="45954"/>
    <lineage>
        <taxon>Eukaryota</taxon>
        <taxon>Metazoa</taxon>
        <taxon>Spiralia</taxon>
        <taxon>Lophotrochozoa</taxon>
        <taxon>Mollusca</taxon>
        <taxon>Bivalvia</taxon>
        <taxon>Autobranchia</taxon>
        <taxon>Heteroconchia</taxon>
        <taxon>Euheterodonta</taxon>
        <taxon>Imparidentia</taxon>
        <taxon>Neoheterodontei</taxon>
        <taxon>Myida</taxon>
        <taxon>Dreissenoidea</taxon>
        <taxon>Dreissenidae</taxon>
        <taxon>Dreissena</taxon>
    </lineage>
</organism>
<feature type="coiled-coil region" evidence="1">
    <location>
        <begin position="33"/>
        <end position="60"/>
    </location>
</feature>
<evidence type="ECO:0000256" key="1">
    <source>
        <dbReference type="SAM" id="Coils"/>
    </source>
</evidence>
<gene>
    <name evidence="2" type="ORF">DPMN_113934</name>
</gene>
<name>A0A9D4KIB1_DREPO</name>
<evidence type="ECO:0000313" key="3">
    <source>
        <dbReference type="Proteomes" id="UP000828390"/>
    </source>
</evidence>
<evidence type="ECO:0000313" key="2">
    <source>
        <dbReference type="EMBL" id="KAH3840485.1"/>
    </source>
</evidence>
<keyword evidence="3" id="KW-1185">Reference proteome</keyword>
<proteinExistence type="predicted"/>